<dbReference type="SUPFAM" id="SSF103032">
    <property type="entry name" value="Hypothetical protein YwqG"/>
    <property type="match status" value="1"/>
</dbReference>
<evidence type="ECO:0008006" key="3">
    <source>
        <dbReference type="Google" id="ProtNLM"/>
    </source>
</evidence>
<evidence type="ECO:0000313" key="2">
    <source>
        <dbReference type="Proteomes" id="UP000092528"/>
    </source>
</evidence>
<protein>
    <recommendedName>
        <fullName evidence="3">DUF1963 domain-containing protein</fullName>
    </recommendedName>
</protein>
<accession>A0A1C7FDR0</accession>
<evidence type="ECO:0000313" key="1">
    <source>
        <dbReference type="EMBL" id="ANU38061.1"/>
    </source>
</evidence>
<dbReference type="AlphaFoldDB" id="A0A1C7FDR0"/>
<keyword evidence="2" id="KW-1185">Reference proteome</keyword>
<dbReference type="RefSeq" id="WP_065546023.1">
    <property type="nucleotide sequence ID" value="NZ_CP016415.1"/>
</dbReference>
<dbReference type="InterPro" id="IPR015315">
    <property type="entry name" value="DUF1963"/>
</dbReference>
<dbReference type="EMBL" id="CP016415">
    <property type="protein sequence ID" value="ANU38061.1"/>
    <property type="molecule type" value="Genomic_DNA"/>
</dbReference>
<name>A0A1C7FDR0_9VIBR</name>
<organism evidence="1 2">
    <name type="scientific">Vibrio scophthalmi</name>
    <dbReference type="NCBI Taxonomy" id="45658"/>
    <lineage>
        <taxon>Bacteria</taxon>
        <taxon>Pseudomonadati</taxon>
        <taxon>Pseudomonadota</taxon>
        <taxon>Gammaproteobacteria</taxon>
        <taxon>Vibrionales</taxon>
        <taxon>Vibrionaceae</taxon>
        <taxon>Vibrio</taxon>
    </lineage>
</organism>
<reference evidence="1 2" key="1">
    <citation type="submission" date="2016-07" db="EMBL/GenBank/DDBJ databases">
        <title>Genome sequencing of Vibrio scophthalmi strain VS-05, an isolated from Paralichthys olivaceus.</title>
        <authorList>
            <person name="Han H.-J."/>
        </authorList>
    </citation>
    <scope>NUCLEOTIDE SEQUENCE [LARGE SCALE GENOMIC DNA]</scope>
    <source>
        <strain evidence="1 2">VS-05</strain>
    </source>
</reference>
<dbReference type="GeneID" id="96874535"/>
<dbReference type="Gene3D" id="2.30.320.10">
    <property type="entry name" value="YwqG-like"/>
    <property type="match status" value="1"/>
</dbReference>
<proteinExistence type="predicted"/>
<dbReference type="Pfam" id="PF09234">
    <property type="entry name" value="DUF1963"/>
    <property type="match status" value="1"/>
</dbReference>
<gene>
    <name evidence="1" type="ORF">VSVS05_03015</name>
</gene>
<dbReference type="Proteomes" id="UP000092528">
    <property type="component" value="Chromosome 2"/>
</dbReference>
<dbReference type="PATRIC" id="fig|45658.7.peg.2955"/>
<sequence>MLKEWFWIFKKVKTDVHFADHHPALQALVDSDQDIHERDGNGRSAMQYLFAKPFPSTDAVDWLINQPGFEASKETALYPFSLDLPKGCFEIGPDNNMMERLDALMPDKKCSIEAIEQNMRLAKPYLLLLEKFEAYGLTNQYQTSSADYKRRLSDRLKQLNQLTELEDQFTDLSIGFRMMPDTYRGPFQSRIGGAPWLPSMPSILALDDNLKLAFQINFDELGGLNPLLPKHGLLQVFVHDIDVEEGEEPRNGCKAFYWPVINEASWQQDEERMIYDRWLMPTEFEFNRQTPFLYPIRWQAYKQLPDDPKLIAEAVVKLAEPMDSSLYQEPNYETGLMPRMAEQMRIEMTEHNEVSEQPYIPSNHSVIFNMLYVDSGNSVYSIPTDALNGDQTDWSQLTHTYCFD</sequence>
<dbReference type="InterPro" id="IPR035948">
    <property type="entry name" value="YwqG-like_sf"/>
</dbReference>